<dbReference type="Pfam" id="PF00583">
    <property type="entry name" value="Acetyltransf_1"/>
    <property type="match status" value="1"/>
</dbReference>
<evidence type="ECO:0000256" key="1">
    <source>
        <dbReference type="ARBA" id="ARBA00022679"/>
    </source>
</evidence>
<accession>A0A0M0KKR0</accession>
<organism evidence="4">
    <name type="scientific">Halalkalibacterium halodurans</name>
    <name type="common">Bacillus halodurans</name>
    <dbReference type="NCBI Taxonomy" id="86665"/>
    <lineage>
        <taxon>Bacteria</taxon>
        <taxon>Bacillati</taxon>
        <taxon>Bacillota</taxon>
        <taxon>Bacilli</taxon>
        <taxon>Bacillales</taxon>
        <taxon>Bacillaceae</taxon>
        <taxon>Halalkalibacterium (ex Joshi et al. 2022)</taxon>
    </lineage>
</organism>
<evidence type="ECO:0000259" key="3">
    <source>
        <dbReference type="PROSITE" id="PS51186"/>
    </source>
</evidence>
<dbReference type="SUPFAM" id="SSF55729">
    <property type="entry name" value="Acyl-CoA N-acyltransferases (Nat)"/>
    <property type="match status" value="1"/>
</dbReference>
<keyword evidence="1" id="KW-0808">Transferase</keyword>
<dbReference type="PANTHER" id="PTHR43877">
    <property type="entry name" value="AMINOALKYLPHOSPHONATE N-ACETYLTRANSFERASE-RELATED-RELATED"/>
    <property type="match status" value="1"/>
</dbReference>
<dbReference type="Gene3D" id="3.40.630.30">
    <property type="match status" value="1"/>
</dbReference>
<dbReference type="InterPro" id="IPR000182">
    <property type="entry name" value="GNAT_dom"/>
</dbReference>
<dbReference type="InterPro" id="IPR016181">
    <property type="entry name" value="Acyl_CoA_acyltransferase"/>
</dbReference>
<sequence length="158" mass="18025">MTIVHAEKKDAKEIHSVLHQAFDEYRYATPPTTALREAVSDIEQELTSGTQVLLYKHNDKCVGMVKFVVHDKQLYFFRLSVIPEARNQGIARRLIDHLMTLAKEQKCATVVCKVRADMAQNVAFYDSLGFANTKEEMMERSDGARLNVITMEYKLGGR</sequence>
<evidence type="ECO:0000313" key="4">
    <source>
        <dbReference type="EMBL" id="KOO39414.1"/>
    </source>
</evidence>
<dbReference type="RefSeq" id="WP_053431407.1">
    <property type="nucleotide sequence ID" value="NZ_CP040441.1"/>
</dbReference>
<dbReference type="CDD" id="cd04301">
    <property type="entry name" value="NAT_SF"/>
    <property type="match status" value="1"/>
</dbReference>
<proteinExistence type="predicted"/>
<dbReference type="PROSITE" id="PS51186">
    <property type="entry name" value="GNAT"/>
    <property type="match status" value="1"/>
</dbReference>
<name>A0A0M0KKR0_ALKHA</name>
<comment type="caution">
    <text evidence="4">The sequence shown here is derived from an EMBL/GenBank/DDBJ whole genome shotgun (WGS) entry which is preliminary data.</text>
</comment>
<dbReference type="PATRIC" id="fig|136160.3.peg.2725"/>
<protein>
    <recommendedName>
        <fullName evidence="3">N-acetyltransferase domain-containing protein</fullName>
    </recommendedName>
</protein>
<evidence type="ECO:0000256" key="2">
    <source>
        <dbReference type="ARBA" id="ARBA00023315"/>
    </source>
</evidence>
<feature type="domain" description="N-acetyltransferase" evidence="3">
    <location>
        <begin position="1"/>
        <end position="156"/>
    </location>
</feature>
<dbReference type="GO" id="GO:0016747">
    <property type="term" value="F:acyltransferase activity, transferring groups other than amino-acyl groups"/>
    <property type="evidence" value="ECO:0007669"/>
    <property type="project" value="InterPro"/>
</dbReference>
<dbReference type="InterPro" id="IPR050832">
    <property type="entry name" value="Bact_Acetyltransf"/>
</dbReference>
<dbReference type="AlphaFoldDB" id="A0A0M0KKR0"/>
<keyword evidence="2" id="KW-0012">Acyltransferase</keyword>
<reference evidence="4" key="1">
    <citation type="submission" date="2015-08" db="EMBL/GenBank/DDBJ databases">
        <title>Complete DNA Sequence of Pseudomonas syringae pv. actinidiae, the Causal Agent of Kiwifruit Canker Disease.</title>
        <authorList>
            <person name="Rikkerink E.H.A."/>
            <person name="Fineran P.C."/>
        </authorList>
    </citation>
    <scope>NUCLEOTIDE SEQUENCE</scope>
    <source>
        <strain evidence="4">DSM 13666</strain>
    </source>
</reference>
<dbReference type="EMBL" id="LILD01000001">
    <property type="protein sequence ID" value="KOO39414.1"/>
    <property type="molecule type" value="Genomic_DNA"/>
</dbReference>
<gene>
    <name evidence="4" type="ORF">AMD02_11570</name>
</gene>
<dbReference type="GeneID" id="87597204"/>